<dbReference type="GO" id="GO:0035267">
    <property type="term" value="C:NuA4 histone acetyltransferase complex"/>
    <property type="evidence" value="ECO:0007669"/>
    <property type="project" value="UniProtKB-UniRule"/>
</dbReference>
<dbReference type="PANTHER" id="PTHR13476">
    <property type="entry name" value="CHROMATIN MODIFICATION-RELATED PROTEIN MEAF6"/>
    <property type="match status" value="1"/>
</dbReference>
<dbReference type="Pfam" id="PF09340">
    <property type="entry name" value="NuA4"/>
    <property type="match status" value="1"/>
</dbReference>
<feature type="region of interest" description="Disordered" evidence="11">
    <location>
        <begin position="127"/>
        <end position="233"/>
    </location>
</feature>
<dbReference type="GO" id="GO:0005634">
    <property type="term" value="C:nucleus"/>
    <property type="evidence" value="ECO:0007669"/>
    <property type="project" value="UniProtKB-SubCell"/>
</dbReference>
<keyword evidence="7 9" id="KW-0804">Transcription</keyword>
<dbReference type="EMBL" id="NPHW01002497">
    <property type="protein sequence ID" value="OXV11346.1"/>
    <property type="molecule type" value="Genomic_DNA"/>
</dbReference>
<keyword evidence="5 9" id="KW-0805">Transcription regulation</keyword>
<evidence type="ECO:0000313" key="12">
    <source>
        <dbReference type="EMBL" id="OXV11346.1"/>
    </source>
</evidence>
<feature type="coiled-coil region" evidence="10">
    <location>
        <begin position="32"/>
        <end position="59"/>
    </location>
</feature>
<feature type="compositionally biased region" description="Low complexity" evidence="11">
    <location>
        <begin position="10"/>
        <end position="20"/>
    </location>
</feature>
<dbReference type="GO" id="GO:0006325">
    <property type="term" value="P:chromatin organization"/>
    <property type="evidence" value="ECO:0007669"/>
    <property type="project" value="UniProtKB-KW"/>
</dbReference>
<keyword evidence="8 9" id="KW-0539">Nucleus</keyword>
<evidence type="ECO:0000256" key="5">
    <source>
        <dbReference type="ARBA" id="ARBA00023015"/>
    </source>
</evidence>
<keyword evidence="4 9" id="KW-0156">Chromatin regulator</keyword>
<proteinExistence type="inferred from homology"/>
<dbReference type="GO" id="GO:0006281">
    <property type="term" value="P:DNA repair"/>
    <property type="evidence" value="ECO:0007669"/>
    <property type="project" value="UniProtKB-UniRule"/>
</dbReference>
<evidence type="ECO:0000256" key="8">
    <source>
        <dbReference type="ARBA" id="ARBA00023242"/>
    </source>
</evidence>
<reference evidence="12 13" key="1">
    <citation type="journal article" date="2015" name="Environ. Microbiol.">
        <title>Metagenome sequence of Elaphomyces granulatus from sporocarp tissue reveals Ascomycota ectomycorrhizal fingerprints of genome expansion and a Proteobacteria-rich microbiome.</title>
        <authorList>
            <person name="Quandt C.A."/>
            <person name="Kohler A."/>
            <person name="Hesse C.N."/>
            <person name="Sharpton T.J."/>
            <person name="Martin F."/>
            <person name="Spatafora J.W."/>
        </authorList>
    </citation>
    <scope>NUCLEOTIDE SEQUENCE [LARGE SCALE GENOMIC DNA]</scope>
    <source>
        <strain evidence="12 13">OSC145934</strain>
    </source>
</reference>
<evidence type="ECO:0000256" key="1">
    <source>
        <dbReference type="ARBA" id="ARBA00004123"/>
    </source>
</evidence>
<dbReference type="AlphaFoldDB" id="A0A232M4N7"/>
<comment type="function">
    <text evidence="9">Component of the NuA4 histone acetyltransferase complex which is involved in transcriptional activation of selected genes principally by acetylation of nucleosomal histone H4 and H2A. The NuA4 complex is also involved in DNA repair.</text>
</comment>
<dbReference type="OrthoDB" id="440324at2759"/>
<accession>A0A232M4N7</accession>
<feature type="region of interest" description="Disordered" evidence="11">
    <location>
        <begin position="1"/>
        <end position="25"/>
    </location>
</feature>
<evidence type="ECO:0000256" key="6">
    <source>
        <dbReference type="ARBA" id="ARBA00023054"/>
    </source>
</evidence>
<dbReference type="InterPro" id="IPR015418">
    <property type="entry name" value="Eaf6"/>
</dbReference>
<evidence type="ECO:0000256" key="2">
    <source>
        <dbReference type="ARBA" id="ARBA00010916"/>
    </source>
</evidence>
<evidence type="ECO:0000256" key="10">
    <source>
        <dbReference type="SAM" id="Coils"/>
    </source>
</evidence>
<keyword evidence="9" id="KW-0227">DNA damage</keyword>
<sequence>MTENVPPAPNNAGGTAANGAMDQTQNRGIPYYEKLRRDLRDALQKKRLMDKSMSQLEDQIYRFEQSYLEETSAGNIIKGFDNYIKGSAGGSNLASGGLAFMGGGTTAATRRKAQVLDQDRVFSRSSACFMRDSPPPSSAQTTPSQAPTPTSSFHGMASNHNGNNKSGEGSGSASGSVKGSNSSTSKHNKKKSIGGVGRDGGNREKDDDIDGTEGAGDNSKPQKRLKISYAREQ</sequence>
<comment type="similarity">
    <text evidence="2 9">Belongs to the EAF6 family.</text>
</comment>
<protein>
    <recommendedName>
        <fullName evidence="3 9">Chromatin modification-related protein EAF6</fullName>
    </recommendedName>
</protein>
<evidence type="ECO:0000313" key="13">
    <source>
        <dbReference type="Proteomes" id="UP000243515"/>
    </source>
</evidence>
<name>A0A232M4N7_9EURO</name>
<organism evidence="12 13">
    <name type="scientific">Elaphomyces granulatus</name>
    <dbReference type="NCBI Taxonomy" id="519963"/>
    <lineage>
        <taxon>Eukaryota</taxon>
        <taxon>Fungi</taxon>
        <taxon>Dikarya</taxon>
        <taxon>Ascomycota</taxon>
        <taxon>Pezizomycotina</taxon>
        <taxon>Eurotiomycetes</taxon>
        <taxon>Eurotiomycetidae</taxon>
        <taxon>Eurotiales</taxon>
        <taxon>Elaphomycetaceae</taxon>
        <taxon>Elaphomyces</taxon>
    </lineage>
</organism>
<keyword evidence="13" id="KW-1185">Reference proteome</keyword>
<evidence type="ECO:0000256" key="11">
    <source>
        <dbReference type="SAM" id="MobiDB-lite"/>
    </source>
</evidence>
<evidence type="ECO:0000256" key="3">
    <source>
        <dbReference type="ARBA" id="ARBA00018504"/>
    </source>
</evidence>
<feature type="compositionally biased region" description="Low complexity" evidence="11">
    <location>
        <begin position="138"/>
        <end position="185"/>
    </location>
</feature>
<gene>
    <name evidence="12" type="ORF">Egran_00892</name>
</gene>
<evidence type="ECO:0000256" key="9">
    <source>
        <dbReference type="RuleBase" id="RU368022"/>
    </source>
</evidence>
<comment type="subcellular location">
    <subcellularLocation>
        <location evidence="1 9">Nucleus</location>
    </subcellularLocation>
</comment>
<comment type="caution">
    <text evidence="12">The sequence shown here is derived from an EMBL/GenBank/DDBJ whole genome shotgun (WGS) entry which is preliminary data.</text>
</comment>
<comment type="subunit">
    <text evidence="9">Component of the NuA4 histone acetyltransferase complex.</text>
</comment>
<keyword evidence="6 10" id="KW-0175">Coiled coil</keyword>
<dbReference type="Proteomes" id="UP000243515">
    <property type="component" value="Unassembled WGS sequence"/>
</dbReference>
<evidence type="ECO:0000256" key="7">
    <source>
        <dbReference type="ARBA" id="ARBA00023163"/>
    </source>
</evidence>
<evidence type="ECO:0000256" key="4">
    <source>
        <dbReference type="ARBA" id="ARBA00022853"/>
    </source>
</evidence>
<keyword evidence="9" id="KW-0234">DNA repair</keyword>